<keyword evidence="8" id="KW-1185">Reference proteome</keyword>
<evidence type="ECO:0000259" key="6">
    <source>
        <dbReference type="Pfam" id="PF13458"/>
    </source>
</evidence>
<dbReference type="InterPro" id="IPR000709">
    <property type="entry name" value="Leu_Ile_Val-bd"/>
</dbReference>
<dbReference type="Proteomes" id="UP001215503">
    <property type="component" value="Unassembled WGS sequence"/>
</dbReference>
<dbReference type="InterPro" id="IPR028082">
    <property type="entry name" value="Peripla_BP_I"/>
</dbReference>
<dbReference type="Gene3D" id="3.40.50.2300">
    <property type="match status" value="2"/>
</dbReference>
<dbReference type="PANTHER" id="PTHR30483">
    <property type="entry name" value="LEUCINE-SPECIFIC-BINDING PROTEIN"/>
    <property type="match status" value="1"/>
</dbReference>
<feature type="domain" description="Leucine-binding protein" evidence="6">
    <location>
        <begin position="25"/>
        <end position="382"/>
    </location>
</feature>
<dbReference type="Pfam" id="PF13458">
    <property type="entry name" value="Peripla_BP_6"/>
    <property type="match status" value="1"/>
</dbReference>
<proteinExistence type="inferred from homology"/>
<name>A0ABT5YQP6_9PROT</name>
<dbReference type="PANTHER" id="PTHR30483:SF37">
    <property type="entry name" value="ABC TRANSPORTER SUBSTRATE-BINDING PROTEIN"/>
    <property type="match status" value="1"/>
</dbReference>
<evidence type="ECO:0000313" key="8">
    <source>
        <dbReference type="Proteomes" id="UP001215503"/>
    </source>
</evidence>
<sequence>MSFKKFLTATAAATALLAAGNAAAEVKFGALYPFSGDLALLGEESYRGLEIAVQEINANGGVQGEEVVLERGDAVDNNQAIGEARRLISRESVAGIFGTYASSRSIAASQVAELSGIPYFELGGVADEITGRGLEWLWRTNPTAEDMGKLIVEMVVEAIAPGIDRDPGDLRIGIIHEDSSYGTSVAGHQERYGEEAGLNIVTVQAYPANTVDMSSLVLDLRDREVDVVFQTSYQNDSVLFLQQANEADFRPAAIIGGGGGYSLQPTADAVGHDLIDGVLNADFTQYLVNTESTPGLEAFVDAYEEAYGEFPRSGHSLNNYVGAKAILQALDEADGFEPETIKEALAGIDTPFGETAAGYGVKFGENNQNERASMMGLQWQDGKLVTVYPEEAAYAPMRLGE</sequence>
<dbReference type="EMBL" id="JARHUD010000011">
    <property type="protein sequence ID" value="MDF2097295.1"/>
    <property type="molecule type" value="Genomic_DNA"/>
</dbReference>
<evidence type="ECO:0000256" key="3">
    <source>
        <dbReference type="ARBA" id="ARBA00022729"/>
    </source>
</evidence>
<feature type="signal peptide" evidence="5">
    <location>
        <begin position="1"/>
        <end position="24"/>
    </location>
</feature>
<dbReference type="RefSeq" id="WP_275824076.1">
    <property type="nucleotide sequence ID" value="NZ_JARHUD010000011.1"/>
</dbReference>
<dbReference type="InterPro" id="IPR028081">
    <property type="entry name" value="Leu-bd"/>
</dbReference>
<dbReference type="InterPro" id="IPR051010">
    <property type="entry name" value="BCAA_transport"/>
</dbReference>
<dbReference type="PRINTS" id="PR00337">
    <property type="entry name" value="LEUILEVALBP"/>
</dbReference>
<evidence type="ECO:0000256" key="4">
    <source>
        <dbReference type="ARBA" id="ARBA00022970"/>
    </source>
</evidence>
<keyword evidence="4" id="KW-0029">Amino-acid transport</keyword>
<evidence type="ECO:0000313" key="7">
    <source>
        <dbReference type="EMBL" id="MDF2097295.1"/>
    </source>
</evidence>
<feature type="chain" id="PRO_5047020061" evidence="5">
    <location>
        <begin position="25"/>
        <end position="401"/>
    </location>
</feature>
<evidence type="ECO:0000256" key="2">
    <source>
        <dbReference type="ARBA" id="ARBA00022448"/>
    </source>
</evidence>
<keyword evidence="2" id="KW-0813">Transport</keyword>
<organism evidence="7 8">
    <name type="scientific">Aquibaculum arenosum</name>
    <dbReference type="NCBI Taxonomy" id="3032591"/>
    <lineage>
        <taxon>Bacteria</taxon>
        <taxon>Pseudomonadati</taxon>
        <taxon>Pseudomonadota</taxon>
        <taxon>Alphaproteobacteria</taxon>
        <taxon>Rhodospirillales</taxon>
        <taxon>Rhodovibrionaceae</taxon>
        <taxon>Aquibaculum</taxon>
    </lineage>
</organism>
<dbReference type="SUPFAM" id="SSF53822">
    <property type="entry name" value="Periplasmic binding protein-like I"/>
    <property type="match status" value="1"/>
</dbReference>
<comment type="caution">
    <text evidence="7">The sequence shown here is derived from an EMBL/GenBank/DDBJ whole genome shotgun (WGS) entry which is preliminary data.</text>
</comment>
<comment type="similarity">
    <text evidence="1">Belongs to the leucine-binding protein family.</text>
</comment>
<reference evidence="7 8" key="1">
    <citation type="submission" date="2023-03" db="EMBL/GenBank/DDBJ databases">
        <title>Fodinicurvata sp. CAU 1616 isolated from sea sendiment.</title>
        <authorList>
            <person name="Kim W."/>
        </authorList>
    </citation>
    <scope>NUCLEOTIDE SEQUENCE [LARGE SCALE GENOMIC DNA]</scope>
    <source>
        <strain evidence="7 8">CAU 1616</strain>
    </source>
</reference>
<protein>
    <submittedName>
        <fullName evidence="7">ABC transporter substrate-binding protein</fullName>
    </submittedName>
</protein>
<accession>A0ABT5YQP6</accession>
<evidence type="ECO:0000256" key="5">
    <source>
        <dbReference type="SAM" id="SignalP"/>
    </source>
</evidence>
<gene>
    <name evidence="7" type="ORF">P2G67_15045</name>
</gene>
<dbReference type="CDD" id="cd06340">
    <property type="entry name" value="PBP1_ABC_ligand_binding-like"/>
    <property type="match status" value="1"/>
</dbReference>
<keyword evidence="3 5" id="KW-0732">Signal</keyword>
<evidence type="ECO:0000256" key="1">
    <source>
        <dbReference type="ARBA" id="ARBA00010062"/>
    </source>
</evidence>